<comment type="caution">
    <text evidence="9">The sequence shown here is derived from an EMBL/GenBank/DDBJ whole genome shotgun (WGS) entry which is preliminary data.</text>
</comment>
<dbReference type="InterPro" id="IPR002549">
    <property type="entry name" value="AI-2E-like"/>
</dbReference>
<keyword evidence="10" id="KW-1185">Reference proteome</keyword>
<feature type="transmembrane region" description="Helical" evidence="8">
    <location>
        <begin position="6"/>
        <end position="39"/>
    </location>
</feature>
<evidence type="ECO:0000256" key="8">
    <source>
        <dbReference type="SAM" id="Phobius"/>
    </source>
</evidence>
<evidence type="ECO:0000256" key="4">
    <source>
        <dbReference type="ARBA" id="ARBA00022475"/>
    </source>
</evidence>
<name>A0ABT3CTQ1_9BACT</name>
<reference evidence="9 10" key="1">
    <citation type="submission" date="2022-10" db="EMBL/GenBank/DDBJ databases">
        <title>Comparative genomics and taxonomic characterization of three novel marine species of genus Reichenbachiella exhibiting antioxidant and polysaccharide degradation activities.</title>
        <authorList>
            <person name="Muhammad N."/>
            <person name="Lee Y.-J."/>
            <person name="Ko J."/>
            <person name="Kim S.-G."/>
        </authorList>
    </citation>
    <scope>NUCLEOTIDE SEQUENCE [LARGE SCALE GENOMIC DNA]</scope>
    <source>
        <strain evidence="9 10">ABR2-5</strain>
    </source>
</reference>
<dbReference type="Pfam" id="PF01594">
    <property type="entry name" value="AI-2E_transport"/>
    <property type="match status" value="1"/>
</dbReference>
<accession>A0ABT3CTQ1</accession>
<proteinExistence type="inferred from homology"/>
<keyword evidence="7 8" id="KW-0472">Membrane</keyword>
<dbReference type="PANTHER" id="PTHR21716">
    <property type="entry name" value="TRANSMEMBRANE PROTEIN"/>
    <property type="match status" value="1"/>
</dbReference>
<keyword evidence="3" id="KW-0813">Transport</keyword>
<feature type="transmembrane region" description="Helical" evidence="8">
    <location>
        <begin position="278"/>
        <end position="297"/>
    </location>
</feature>
<evidence type="ECO:0000256" key="6">
    <source>
        <dbReference type="ARBA" id="ARBA00022989"/>
    </source>
</evidence>
<evidence type="ECO:0000256" key="5">
    <source>
        <dbReference type="ARBA" id="ARBA00022692"/>
    </source>
</evidence>
<gene>
    <name evidence="9" type="ORF">N7U62_09535</name>
</gene>
<comment type="subcellular location">
    <subcellularLocation>
        <location evidence="1">Cell membrane</location>
        <topology evidence="1">Multi-pass membrane protein</topology>
    </subcellularLocation>
</comment>
<keyword evidence="4" id="KW-1003">Cell membrane</keyword>
<feature type="transmembrane region" description="Helical" evidence="8">
    <location>
        <begin position="240"/>
        <end position="266"/>
    </location>
</feature>
<evidence type="ECO:0000256" key="3">
    <source>
        <dbReference type="ARBA" id="ARBA00022448"/>
    </source>
</evidence>
<dbReference type="RefSeq" id="WP_264137735.1">
    <property type="nucleotide sequence ID" value="NZ_JAOYOD010000001.1"/>
</dbReference>
<comment type="similarity">
    <text evidence="2">Belongs to the autoinducer-2 exporter (AI-2E) (TC 2.A.86) family.</text>
</comment>
<sequence length="365" mass="40287">MINRTLLTLVVILGLFIFGAWLFMDIFMYVCISIVLATILRPLTNFISRTYVFQVKVPRILAILFSFGTVLGVLSLFMLLFIPLIVEQVNVISTISFDEVYKHLSQPVVKAEDFLIEYGLVNEEDHSLTKTIRTSTIELVRDINFQKILNNVVSLTGGVFVTLMALGFITFFLLLENGIISRLLISVVPNQYFELFITAIHKIEHLLSNYLIGLLLQMLAIFSIAGIGLSIFGVNYALTIAVFAALANLIPYLGPLLGSVFGILVGISTSGHFAIDDVTLILIVKIVSVFAAVQVTDNVVLQPMIFSKSVKAHPLEIFVVIFAAATLAGIPGMIAAIPVYTIIRVSVMEIRNGFNSYQVFQASKN</sequence>
<dbReference type="Proteomes" id="UP001300692">
    <property type="component" value="Unassembled WGS sequence"/>
</dbReference>
<feature type="transmembrane region" description="Helical" evidence="8">
    <location>
        <begin position="152"/>
        <end position="175"/>
    </location>
</feature>
<evidence type="ECO:0000313" key="10">
    <source>
        <dbReference type="Proteomes" id="UP001300692"/>
    </source>
</evidence>
<feature type="transmembrane region" description="Helical" evidence="8">
    <location>
        <begin position="210"/>
        <end position="234"/>
    </location>
</feature>
<feature type="transmembrane region" description="Helical" evidence="8">
    <location>
        <begin position="60"/>
        <end position="86"/>
    </location>
</feature>
<feature type="transmembrane region" description="Helical" evidence="8">
    <location>
        <begin position="317"/>
        <end position="343"/>
    </location>
</feature>
<dbReference type="PANTHER" id="PTHR21716:SF53">
    <property type="entry name" value="PERMEASE PERM-RELATED"/>
    <property type="match status" value="1"/>
</dbReference>
<keyword evidence="6 8" id="KW-1133">Transmembrane helix</keyword>
<evidence type="ECO:0000256" key="7">
    <source>
        <dbReference type="ARBA" id="ARBA00023136"/>
    </source>
</evidence>
<evidence type="ECO:0000313" key="9">
    <source>
        <dbReference type="EMBL" id="MCV9386904.1"/>
    </source>
</evidence>
<protein>
    <submittedName>
        <fullName evidence="9">AI-2E family transporter</fullName>
    </submittedName>
</protein>
<evidence type="ECO:0000256" key="1">
    <source>
        <dbReference type="ARBA" id="ARBA00004651"/>
    </source>
</evidence>
<keyword evidence="5 8" id="KW-0812">Transmembrane</keyword>
<organism evidence="9 10">
    <name type="scientific">Reichenbachiella ulvae</name>
    <dbReference type="NCBI Taxonomy" id="2980104"/>
    <lineage>
        <taxon>Bacteria</taxon>
        <taxon>Pseudomonadati</taxon>
        <taxon>Bacteroidota</taxon>
        <taxon>Cytophagia</taxon>
        <taxon>Cytophagales</taxon>
        <taxon>Reichenbachiellaceae</taxon>
        <taxon>Reichenbachiella</taxon>
    </lineage>
</organism>
<evidence type="ECO:0000256" key="2">
    <source>
        <dbReference type="ARBA" id="ARBA00009773"/>
    </source>
</evidence>
<dbReference type="EMBL" id="JAOYOD010000001">
    <property type="protein sequence ID" value="MCV9386904.1"/>
    <property type="molecule type" value="Genomic_DNA"/>
</dbReference>